<proteinExistence type="predicted"/>
<keyword evidence="1 2" id="KW-0732">Signal</keyword>
<feature type="signal peptide" evidence="2">
    <location>
        <begin position="1"/>
        <end position="19"/>
    </location>
</feature>
<dbReference type="Pfam" id="PF13505">
    <property type="entry name" value="OMP_b-brl"/>
    <property type="match status" value="1"/>
</dbReference>
<dbReference type="EMBL" id="QGTR01000002">
    <property type="protein sequence ID" value="PWW01831.1"/>
    <property type="molecule type" value="Genomic_DNA"/>
</dbReference>
<evidence type="ECO:0000259" key="3">
    <source>
        <dbReference type="Pfam" id="PF13505"/>
    </source>
</evidence>
<protein>
    <recommendedName>
        <fullName evidence="3">Outer membrane protein beta-barrel domain-containing protein</fullName>
    </recommendedName>
</protein>
<evidence type="ECO:0000313" key="4">
    <source>
        <dbReference type="EMBL" id="PWW01831.1"/>
    </source>
</evidence>
<feature type="domain" description="Outer membrane protein beta-barrel" evidence="3">
    <location>
        <begin position="143"/>
        <end position="237"/>
    </location>
</feature>
<sequence length="278" mass="30662">MRHYLLTACLALASTSAFAADMIVAAPESAPMQSRSACSGHIEAYLGGAKTSGDIVGDSTFLSYGGTARANCNFHQRWNVQGDLFADGADDGDQSVSGYGGAAHLFWRDPSRFAVGIFGTIADSEFLTRDAGLYSFGPEVQFYLGNLTLYGQAEYGQQSFDDLPLDFDFWGVRGEVRYFVTENLRLDAELGYRDYEEFLFLSPPSLLSAALQANYRFDNSPVTVFGRYQYDHNENDFLETDSHKFVAGLRISFGSGTLLEEDRYGASMNTFRTNSVAF</sequence>
<gene>
    <name evidence="4" type="ORF">DFR52_102495</name>
</gene>
<dbReference type="SUPFAM" id="SSF56935">
    <property type="entry name" value="Porins"/>
    <property type="match status" value="1"/>
</dbReference>
<dbReference type="RefSeq" id="WP_110031588.1">
    <property type="nucleotide sequence ID" value="NZ_QGTR01000002.1"/>
</dbReference>
<keyword evidence="5" id="KW-1185">Reference proteome</keyword>
<evidence type="ECO:0000256" key="2">
    <source>
        <dbReference type="SAM" id="SignalP"/>
    </source>
</evidence>
<dbReference type="OrthoDB" id="9808612at2"/>
<accession>A0A317PNJ3</accession>
<evidence type="ECO:0000313" key="5">
    <source>
        <dbReference type="Proteomes" id="UP000246352"/>
    </source>
</evidence>
<organism evidence="4 5">
    <name type="scientific">Hoeflea marina</name>
    <dbReference type="NCBI Taxonomy" id="274592"/>
    <lineage>
        <taxon>Bacteria</taxon>
        <taxon>Pseudomonadati</taxon>
        <taxon>Pseudomonadota</taxon>
        <taxon>Alphaproteobacteria</taxon>
        <taxon>Hyphomicrobiales</taxon>
        <taxon>Rhizobiaceae</taxon>
        <taxon>Hoeflea</taxon>
    </lineage>
</organism>
<evidence type="ECO:0000256" key="1">
    <source>
        <dbReference type="ARBA" id="ARBA00022729"/>
    </source>
</evidence>
<dbReference type="InterPro" id="IPR027385">
    <property type="entry name" value="Beta-barrel_OMP"/>
</dbReference>
<reference evidence="4 5" key="1">
    <citation type="submission" date="2018-05" db="EMBL/GenBank/DDBJ databases">
        <title>Genomic Encyclopedia of Type Strains, Phase IV (KMG-IV): sequencing the most valuable type-strain genomes for metagenomic binning, comparative biology and taxonomic classification.</title>
        <authorList>
            <person name="Goeker M."/>
        </authorList>
    </citation>
    <scope>NUCLEOTIDE SEQUENCE [LARGE SCALE GENOMIC DNA]</scope>
    <source>
        <strain evidence="4 5">DSM 16791</strain>
    </source>
</reference>
<dbReference type="Proteomes" id="UP000246352">
    <property type="component" value="Unassembled WGS sequence"/>
</dbReference>
<name>A0A317PNJ3_9HYPH</name>
<comment type="caution">
    <text evidence="4">The sequence shown here is derived from an EMBL/GenBank/DDBJ whole genome shotgun (WGS) entry which is preliminary data.</text>
</comment>
<dbReference type="AlphaFoldDB" id="A0A317PNJ3"/>
<feature type="chain" id="PRO_5016408922" description="Outer membrane protein beta-barrel domain-containing protein" evidence="2">
    <location>
        <begin position="20"/>
        <end position="278"/>
    </location>
</feature>